<feature type="domain" description="Leucine-rich repeat-containing N-terminal plant-type" evidence="12">
    <location>
        <begin position="110"/>
        <end position="142"/>
    </location>
</feature>
<feature type="compositionally biased region" description="Polar residues" evidence="11">
    <location>
        <begin position="535"/>
        <end position="547"/>
    </location>
</feature>
<evidence type="ECO:0000256" key="10">
    <source>
        <dbReference type="ARBA" id="ARBA00041871"/>
    </source>
</evidence>
<evidence type="ECO:0000256" key="6">
    <source>
        <dbReference type="ARBA" id="ARBA00022737"/>
    </source>
</evidence>
<name>A0A6G1C817_9ORYZ</name>
<keyword evidence="5" id="KW-0732">Signal</keyword>
<feature type="compositionally biased region" description="Polar residues" evidence="11">
    <location>
        <begin position="600"/>
        <end position="622"/>
    </location>
</feature>
<dbReference type="OrthoDB" id="676979at2759"/>
<dbReference type="Pfam" id="PF00560">
    <property type="entry name" value="LRR_1"/>
    <property type="match status" value="1"/>
</dbReference>
<keyword evidence="3" id="KW-0964">Secreted</keyword>
<keyword evidence="14" id="KW-1185">Reference proteome</keyword>
<dbReference type="Proteomes" id="UP000479710">
    <property type="component" value="Unassembled WGS sequence"/>
</dbReference>
<keyword evidence="6" id="KW-0677">Repeat</keyword>
<dbReference type="InterPro" id="IPR001611">
    <property type="entry name" value="Leu-rich_rpt"/>
</dbReference>
<dbReference type="InterPro" id="IPR051582">
    <property type="entry name" value="LRR_extensin-like_regulator"/>
</dbReference>
<dbReference type="EMBL" id="SPHZ02000010">
    <property type="protein sequence ID" value="KAF0896181.1"/>
    <property type="molecule type" value="Genomic_DNA"/>
</dbReference>
<evidence type="ECO:0000259" key="12">
    <source>
        <dbReference type="Pfam" id="PF08263"/>
    </source>
</evidence>
<dbReference type="PANTHER" id="PTHR32093:SF104">
    <property type="entry name" value="OS11G0657400 PROTEIN"/>
    <property type="match status" value="1"/>
</dbReference>
<evidence type="ECO:0000256" key="11">
    <source>
        <dbReference type="SAM" id="MobiDB-lite"/>
    </source>
</evidence>
<proteinExistence type="predicted"/>
<evidence type="ECO:0000256" key="4">
    <source>
        <dbReference type="ARBA" id="ARBA00022614"/>
    </source>
</evidence>
<comment type="caution">
    <text evidence="13">The sequence shown here is derived from an EMBL/GenBank/DDBJ whole genome shotgun (WGS) entry which is preliminary data.</text>
</comment>
<evidence type="ECO:0000313" key="14">
    <source>
        <dbReference type="Proteomes" id="UP000479710"/>
    </source>
</evidence>
<dbReference type="InterPro" id="IPR032675">
    <property type="entry name" value="LRR_dom_sf"/>
</dbReference>
<protein>
    <recommendedName>
        <fullName evidence="10">Cell wall hydroxyproline-rich glycoprotein</fullName>
    </recommendedName>
</protein>
<dbReference type="PANTHER" id="PTHR32093">
    <property type="entry name" value="LEUCINE-RICH REPEAT EXTENSIN-LIKE PROTEIN 3-RELATED"/>
    <property type="match status" value="1"/>
</dbReference>
<evidence type="ECO:0000256" key="7">
    <source>
        <dbReference type="ARBA" id="ARBA00023180"/>
    </source>
</evidence>
<evidence type="ECO:0000256" key="2">
    <source>
        <dbReference type="ARBA" id="ARBA00022512"/>
    </source>
</evidence>
<evidence type="ECO:0000256" key="5">
    <source>
        <dbReference type="ARBA" id="ARBA00022729"/>
    </source>
</evidence>
<reference evidence="13 14" key="1">
    <citation type="submission" date="2019-11" db="EMBL/GenBank/DDBJ databases">
        <title>Whole genome sequence of Oryza granulata.</title>
        <authorList>
            <person name="Li W."/>
        </authorList>
    </citation>
    <scope>NUCLEOTIDE SEQUENCE [LARGE SCALE GENOMIC DNA]</scope>
    <source>
        <strain evidence="14">cv. Menghai</strain>
        <tissue evidence="13">Leaf</tissue>
    </source>
</reference>
<dbReference type="FunFam" id="3.80.10.10:FF:000224">
    <property type="entry name" value="Leucine-rich repeat extensin-like protein 1"/>
    <property type="match status" value="1"/>
</dbReference>
<feature type="compositionally biased region" description="Polar residues" evidence="11">
    <location>
        <begin position="645"/>
        <end position="672"/>
    </location>
</feature>
<feature type="compositionally biased region" description="Low complexity" evidence="11">
    <location>
        <begin position="633"/>
        <end position="644"/>
    </location>
</feature>
<feature type="region of interest" description="Disordered" evidence="11">
    <location>
        <begin position="436"/>
        <end position="672"/>
    </location>
</feature>
<gene>
    <name evidence="13" type="ORF">E2562_019670</name>
</gene>
<feature type="compositionally biased region" description="Pro residues" evidence="11">
    <location>
        <begin position="493"/>
        <end position="519"/>
    </location>
</feature>
<dbReference type="InterPro" id="IPR013210">
    <property type="entry name" value="LRR_N_plant-typ"/>
</dbReference>
<evidence type="ECO:0000313" key="13">
    <source>
        <dbReference type="EMBL" id="KAF0896181.1"/>
    </source>
</evidence>
<keyword evidence="4" id="KW-0433">Leucine-rich repeat</keyword>
<dbReference type="GO" id="GO:0071555">
    <property type="term" value="P:cell wall organization"/>
    <property type="evidence" value="ECO:0007669"/>
    <property type="project" value="UniProtKB-KW"/>
</dbReference>
<accession>A0A6G1C817</accession>
<dbReference type="AlphaFoldDB" id="A0A6G1C817"/>
<organism evidence="13 14">
    <name type="scientific">Oryza meyeriana var. granulata</name>
    <dbReference type="NCBI Taxonomy" id="110450"/>
    <lineage>
        <taxon>Eukaryota</taxon>
        <taxon>Viridiplantae</taxon>
        <taxon>Streptophyta</taxon>
        <taxon>Embryophyta</taxon>
        <taxon>Tracheophyta</taxon>
        <taxon>Spermatophyta</taxon>
        <taxon>Magnoliopsida</taxon>
        <taxon>Liliopsida</taxon>
        <taxon>Poales</taxon>
        <taxon>Poaceae</taxon>
        <taxon>BOP clade</taxon>
        <taxon>Oryzoideae</taxon>
        <taxon>Oryzeae</taxon>
        <taxon>Oryzinae</taxon>
        <taxon>Oryza</taxon>
        <taxon>Oryza meyeriana</taxon>
    </lineage>
</organism>
<sequence length="672" mass="71284">MAGRAHIAPIATVRGSSTHPMVMDRHHHLALDGRRLAVALLLFATCLSASNVGAVTSAEASYIAHRQLLAMKEAGGSDDGDLPTDFEFDDRVGVAVGDFPNPRLRRAYIALQAWRRAFYSDPKGYTNNWVGNDVCSYNGVVCVPALDDPKIMVVAGIDLNGADIAGYLPPELGLLTDLAFFHINTNRFCGIIPKSMSRLSLLHEFDVSNNRFVGIFPFVVLEMASLKYLDLRFNDFEGELPPALFDKDLDAIFVNSNRFVGYIPENLGNSTASVIVFANNQFIGCIPKSIGRMEKTLDEISFTNNKLDGCVPMEIGYLQNTYVIDVSGNVLVGTLPTTLSNCSKLEQLDVSRNVFTGIVHEAICELPVLVNFSFAFNFFNSESAPCMPSENANVTLDDRSNCLGALRPAQKTTLQCAPVLARPVDCSKHVCAGYPTPGKPSVPPEKPPLVSVPVGPPESSPNMDAPPSPVPATPSPLYAPPPNEYSPKEPEEPTPSPAPSSPAAPVTPPSKMPPAPAPAPSSRLSPKTTPPAGELTTTGWEVSSYTCTDGLASPATGSRGLHTFPRKVSTTTSSPDFSTSIGEVSSTTGSGGLHTFPRKVSTNTSSPDFSTSIGEVTSTTGSRGLHTFPGKVSTNTSSPNFSTSIGKFSSTTGSNEHSTNPGKISIASAGSS</sequence>
<dbReference type="Pfam" id="PF08263">
    <property type="entry name" value="LRRNT_2"/>
    <property type="match status" value="1"/>
</dbReference>
<dbReference type="Gene3D" id="3.80.10.10">
    <property type="entry name" value="Ribonuclease Inhibitor"/>
    <property type="match status" value="2"/>
</dbReference>
<comment type="subcellular location">
    <subcellularLocation>
        <location evidence="1">Secreted</location>
        <location evidence="1">Cell wall</location>
    </subcellularLocation>
</comment>
<evidence type="ECO:0000256" key="8">
    <source>
        <dbReference type="ARBA" id="ARBA00023278"/>
    </source>
</evidence>
<keyword evidence="7" id="KW-0325">Glycoprotein</keyword>
<evidence type="ECO:0000256" key="1">
    <source>
        <dbReference type="ARBA" id="ARBA00004191"/>
    </source>
</evidence>
<dbReference type="SUPFAM" id="SSF52058">
    <property type="entry name" value="L domain-like"/>
    <property type="match status" value="1"/>
</dbReference>
<keyword evidence="8" id="KW-0379">Hydroxylation</keyword>
<evidence type="ECO:0000256" key="9">
    <source>
        <dbReference type="ARBA" id="ARBA00023316"/>
    </source>
</evidence>
<feature type="compositionally biased region" description="Low complexity" evidence="11">
    <location>
        <begin position="569"/>
        <end position="580"/>
    </location>
</feature>
<feature type="compositionally biased region" description="Pro residues" evidence="11">
    <location>
        <begin position="437"/>
        <end position="447"/>
    </location>
</feature>
<keyword evidence="2" id="KW-0134">Cell wall</keyword>
<keyword evidence="9" id="KW-0961">Cell wall biogenesis/degradation</keyword>
<evidence type="ECO:0000256" key="3">
    <source>
        <dbReference type="ARBA" id="ARBA00022525"/>
    </source>
</evidence>
<feature type="compositionally biased region" description="Pro residues" evidence="11">
    <location>
        <begin position="454"/>
        <end position="484"/>
    </location>
</feature>